<dbReference type="PROSITE" id="PS50222">
    <property type="entry name" value="EF_HAND_2"/>
    <property type="match status" value="3"/>
</dbReference>
<dbReference type="Gene3D" id="1.10.238.10">
    <property type="entry name" value="EF-hand"/>
    <property type="match status" value="1"/>
</dbReference>
<gene>
    <name evidence="5" type="ORF">LUZ62_047680</name>
</gene>
<comment type="caution">
    <text evidence="5">The sequence shown here is derived from an EMBL/GenBank/DDBJ whole genome shotgun (WGS) entry which is preliminary data.</text>
</comment>
<dbReference type="GO" id="GO:0005509">
    <property type="term" value="F:calcium ion binding"/>
    <property type="evidence" value="ECO:0007669"/>
    <property type="project" value="InterPro"/>
</dbReference>
<reference evidence="5" key="1">
    <citation type="submission" date="2022-08" db="EMBL/GenBank/DDBJ databases">
        <authorList>
            <person name="Marques A."/>
        </authorList>
    </citation>
    <scope>NUCLEOTIDE SEQUENCE</scope>
    <source>
        <strain evidence="5">RhyPub2mFocal</strain>
        <tissue evidence="5">Leaves</tissue>
    </source>
</reference>
<keyword evidence="3" id="KW-0106">Calcium</keyword>
<feature type="domain" description="EF-hand" evidence="4">
    <location>
        <begin position="28"/>
        <end position="63"/>
    </location>
</feature>
<evidence type="ECO:0000256" key="2">
    <source>
        <dbReference type="ARBA" id="ARBA00022737"/>
    </source>
</evidence>
<dbReference type="CDD" id="cd00051">
    <property type="entry name" value="EFh"/>
    <property type="match status" value="1"/>
</dbReference>
<dbReference type="Proteomes" id="UP001140206">
    <property type="component" value="Chromosome 2"/>
</dbReference>
<keyword evidence="1" id="KW-0479">Metal-binding</keyword>
<dbReference type="EMBL" id="JAMFTS010000002">
    <property type="protein sequence ID" value="KAJ4796434.1"/>
    <property type="molecule type" value="Genomic_DNA"/>
</dbReference>
<evidence type="ECO:0000259" key="4">
    <source>
        <dbReference type="PROSITE" id="PS50222"/>
    </source>
</evidence>
<accession>A0AAV8FXD2</accession>
<dbReference type="InterPro" id="IPR011992">
    <property type="entry name" value="EF-hand-dom_pair"/>
</dbReference>
<dbReference type="GO" id="GO:0016301">
    <property type="term" value="F:kinase activity"/>
    <property type="evidence" value="ECO:0007669"/>
    <property type="project" value="UniProtKB-KW"/>
</dbReference>
<keyword evidence="5" id="KW-0808">Transferase</keyword>
<dbReference type="InterPro" id="IPR002048">
    <property type="entry name" value="EF_hand_dom"/>
</dbReference>
<feature type="domain" description="EF-hand" evidence="4">
    <location>
        <begin position="64"/>
        <end position="99"/>
    </location>
</feature>
<protein>
    <submittedName>
        <fullName evidence="5">Calcium-dependent protein kinase</fullName>
    </submittedName>
</protein>
<evidence type="ECO:0000313" key="5">
    <source>
        <dbReference type="EMBL" id="KAJ4796434.1"/>
    </source>
</evidence>
<dbReference type="SUPFAM" id="SSF47473">
    <property type="entry name" value="EF-hand"/>
    <property type="match status" value="1"/>
</dbReference>
<keyword evidence="2" id="KW-0677">Repeat</keyword>
<evidence type="ECO:0000313" key="6">
    <source>
        <dbReference type="Proteomes" id="UP001140206"/>
    </source>
</evidence>
<dbReference type="Pfam" id="PF13499">
    <property type="entry name" value="EF-hand_7"/>
    <property type="match status" value="1"/>
</dbReference>
<organism evidence="5 6">
    <name type="scientific">Rhynchospora pubera</name>
    <dbReference type="NCBI Taxonomy" id="906938"/>
    <lineage>
        <taxon>Eukaryota</taxon>
        <taxon>Viridiplantae</taxon>
        <taxon>Streptophyta</taxon>
        <taxon>Embryophyta</taxon>
        <taxon>Tracheophyta</taxon>
        <taxon>Spermatophyta</taxon>
        <taxon>Magnoliopsida</taxon>
        <taxon>Liliopsida</taxon>
        <taxon>Poales</taxon>
        <taxon>Cyperaceae</taxon>
        <taxon>Cyperoideae</taxon>
        <taxon>Rhynchosporeae</taxon>
        <taxon>Rhynchospora</taxon>
    </lineage>
</organism>
<dbReference type="FunFam" id="1.10.238.10:FF:000001">
    <property type="entry name" value="Calmodulin 1"/>
    <property type="match status" value="1"/>
</dbReference>
<name>A0AAV8FXD2_9POAL</name>
<dbReference type="PROSITE" id="PS00018">
    <property type="entry name" value="EF_HAND_1"/>
    <property type="match status" value="3"/>
</dbReference>
<sequence length="128" mass="14627">MEAADVDGSGTLDIGEFMAVAIHIQKIGNDEHIRKAFEYFDSDHNGFIEIEELREHLAHDLGSNFEEIINAIVRDVDTDKDGKISYEEFAHMMKAGTDWRKVSRHYSRERFNSLSWKLQQDGVVQAAA</sequence>
<dbReference type="InterPro" id="IPR018247">
    <property type="entry name" value="EF_Hand_1_Ca_BS"/>
</dbReference>
<feature type="domain" description="EF-hand" evidence="4">
    <location>
        <begin position="1"/>
        <end position="27"/>
    </location>
</feature>
<dbReference type="PANTHER" id="PTHR45942">
    <property type="entry name" value="PROTEIN PHOSPATASE 3 REGULATORY SUBUNIT B ALPHA ISOFORM TYPE 1"/>
    <property type="match status" value="1"/>
</dbReference>
<dbReference type="Pfam" id="PF13202">
    <property type="entry name" value="EF-hand_5"/>
    <property type="match status" value="1"/>
</dbReference>
<keyword evidence="5" id="KW-0418">Kinase</keyword>
<proteinExistence type="predicted"/>
<evidence type="ECO:0000256" key="1">
    <source>
        <dbReference type="ARBA" id="ARBA00022723"/>
    </source>
</evidence>
<evidence type="ECO:0000256" key="3">
    <source>
        <dbReference type="ARBA" id="ARBA00022837"/>
    </source>
</evidence>
<dbReference type="SMART" id="SM00054">
    <property type="entry name" value="EFh"/>
    <property type="match status" value="3"/>
</dbReference>
<dbReference type="AlphaFoldDB" id="A0AAV8FXD2"/>
<keyword evidence="6" id="KW-1185">Reference proteome</keyword>